<keyword evidence="3" id="KW-1185">Reference proteome</keyword>
<proteinExistence type="predicted"/>
<keyword evidence="1" id="KW-0472">Membrane</keyword>
<name>A0A6P2CLQ0_9LACO</name>
<comment type="caution">
    <text evidence="2">The sequence shown here is derived from an EMBL/GenBank/DDBJ whole genome shotgun (WGS) entry which is preliminary data.</text>
</comment>
<evidence type="ECO:0000313" key="2">
    <source>
        <dbReference type="EMBL" id="TYC46925.1"/>
    </source>
</evidence>
<dbReference type="Proteomes" id="UP000442244">
    <property type="component" value="Unassembled WGS sequence"/>
</dbReference>
<organism evidence="2 3">
    <name type="scientific">Leuconostoc litchii</name>
    <dbReference type="NCBI Taxonomy" id="1981069"/>
    <lineage>
        <taxon>Bacteria</taxon>
        <taxon>Bacillati</taxon>
        <taxon>Bacillota</taxon>
        <taxon>Bacilli</taxon>
        <taxon>Lactobacillales</taxon>
        <taxon>Lactobacillaceae</taxon>
        <taxon>Leuconostoc</taxon>
    </lineage>
</organism>
<dbReference type="RefSeq" id="WP_148604269.1">
    <property type="nucleotide sequence ID" value="NZ_BSUV01000001.1"/>
</dbReference>
<keyword evidence="1" id="KW-0812">Transmembrane</keyword>
<dbReference type="AlphaFoldDB" id="A0A6P2CLQ0"/>
<keyword evidence="1" id="KW-1133">Transmembrane helix</keyword>
<sequence>MKVPVYSPIEQLRESVTKLQNKALLSIANFRTNVLKNRDNRSHQIAKPAKTREISIVPYEATPKAVDMDSFAYALEAAITESDAPKKSHFSISNHIKNFFYHPLRILVAVIILILLTYIAIMFSKAISTNQTPITETHVHHSQKTQ</sequence>
<dbReference type="EMBL" id="SDGY01000001">
    <property type="protein sequence ID" value="TYC46925.1"/>
    <property type="molecule type" value="Genomic_DNA"/>
</dbReference>
<reference evidence="2 3" key="1">
    <citation type="submission" date="2019-01" db="EMBL/GenBank/DDBJ databases">
        <title>Leuconostoc litchii sp. nov., a novel lactic acid bacterium isolated from lychee.</title>
        <authorList>
            <person name="Wang L.-T."/>
        </authorList>
    </citation>
    <scope>NUCLEOTIDE SEQUENCE [LARGE SCALE GENOMIC DNA]</scope>
    <source>
        <strain evidence="2 3">MB7</strain>
    </source>
</reference>
<gene>
    <name evidence="2" type="ORF">ESZ47_01925</name>
</gene>
<accession>A0A6P2CLQ0</accession>
<evidence type="ECO:0000313" key="3">
    <source>
        <dbReference type="Proteomes" id="UP000442244"/>
    </source>
</evidence>
<feature type="transmembrane region" description="Helical" evidence="1">
    <location>
        <begin position="104"/>
        <end position="123"/>
    </location>
</feature>
<evidence type="ECO:0000256" key="1">
    <source>
        <dbReference type="SAM" id="Phobius"/>
    </source>
</evidence>
<protein>
    <submittedName>
        <fullName evidence="2">Uncharacterized protein</fullName>
    </submittedName>
</protein>
<dbReference type="OrthoDB" id="2143675at2"/>